<proteinExistence type="predicted"/>
<comment type="caution">
    <text evidence="4">The sequence shown here is derived from an EMBL/GenBank/DDBJ whole genome shotgun (WGS) entry which is preliminary data.</text>
</comment>
<dbReference type="InterPro" id="IPR043129">
    <property type="entry name" value="ATPase_NBD"/>
</dbReference>
<dbReference type="Pfam" id="PF00012">
    <property type="entry name" value="HSP70"/>
    <property type="match status" value="1"/>
</dbReference>
<keyword evidence="3" id="KW-0143">Chaperone</keyword>
<dbReference type="PANTHER" id="PTHR19375">
    <property type="entry name" value="HEAT SHOCK PROTEIN 70KDA"/>
    <property type="match status" value="1"/>
</dbReference>
<dbReference type="Proteomes" id="UP001354709">
    <property type="component" value="Unassembled WGS sequence"/>
</dbReference>
<evidence type="ECO:0000313" key="4">
    <source>
        <dbReference type="EMBL" id="MEE4599621.1"/>
    </source>
</evidence>
<keyword evidence="2" id="KW-0067">ATP-binding</keyword>
<evidence type="ECO:0000256" key="3">
    <source>
        <dbReference type="ARBA" id="ARBA00023186"/>
    </source>
</evidence>
<dbReference type="InterPro" id="IPR013126">
    <property type="entry name" value="Hsp_70_fam"/>
</dbReference>
<evidence type="ECO:0000256" key="2">
    <source>
        <dbReference type="ARBA" id="ARBA00022840"/>
    </source>
</evidence>
<dbReference type="EMBL" id="JAZBJO010000246">
    <property type="protein sequence ID" value="MEE4599621.1"/>
    <property type="molecule type" value="Genomic_DNA"/>
</dbReference>
<evidence type="ECO:0000256" key="1">
    <source>
        <dbReference type="ARBA" id="ARBA00022741"/>
    </source>
</evidence>
<dbReference type="Gene3D" id="3.30.420.40">
    <property type="match status" value="1"/>
</dbReference>
<evidence type="ECO:0000313" key="5">
    <source>
        <dbReference type="Proteomes" id="UP001354709"/>
    </source>
</evidence>
<reference evidence="4 5" key="1">
    <citation type="submission" date="2023-11" db="EMBL/GenBank/DDBJ databases">
        <title>30 novel species of actinomycetes from the DSMZ collection.</title>
        <authorList>
            <person name="Nouioui I."/>
        </authorList>
    </citation>
    <scope>NUCLEOTIDE SEQUENCE [LARGE SCALE GENOMIC DNA]</scope>
    <source>
        <strain evidence="4 5">DSM 41524</strain>
    </source>
</reference>
<protein>
    <submittedName>
        <fullName evidence="4">Hsp70 family protein</fullName>
    </submittedName>
</protein>
<name>A0ABU7QE91_9ACTN</name>
<dbReference type="RefSeq" id="WP_330816818.1">
    <property type="nucleotide sequence ID" value="NZ_JAZBJO010000246.1"/>
</dbReference>
<organism evidence="4 5">
    <name type="scientific">Streptomyces asiaticus subsp. ignotus</name>
    <dbReference type="NCBI Taxonomy" id="3098222"/>
    <lineage>
        <taxon>Bacteria</taxon>
        <taxon>Bacillati</taxon>
        <taxon>Actinomycetota</taxon>
        <taxon>Actinomycetes</taxon>
        <taxon>Kitasatosporales</taxon>
        <taxon>Streptomycetaceae</taxon>
        <taxon>Streptomyces</taxon>
        <taxon>Streptomyces violaceusniger group</taxon>
    </lineage>
</organism>
<feature type="non-terminal residue" evidence="4">
    <location>
        <position position="1"/>
    </location>
</feature>
<keyword evidence="5" id="KW-1185">Reference proteome</keyword>
<accession>A0ABU7QE91</accession>
<sequence length="84" mass="9235">ILNPKGTIYSAKRFIGRHYDEVSDEARAVAYDVVPDESGLARYQVGEKLYSPEEISAQVLRKLADDAGKQLGERVTEAVITVPA</sequence>
<feature type="non-terminal residue" evidence="4">
    <location>
        <position position="84"/>
    </location>
</feature>
<dbReference type="SUPFAM" id="SSF53067">
    <property type="entry name" value="Actin-like ATPase domain"/>
    <property type="match status" value="1"/>
</dbReference>
<gene>
    <name evidence="4" type="ORF">V2J94_48945</name>
</gene>
<keyword evidence="1" id="KW-0547">Nucleotide-binding</keyword>